<dbReference type="EMBL" id="CAJOBB010014358">
    <property type="protein sequence ID" value="CAF4303342.1"/>
    <property type="molecule type" value="Genomic_DNA"/>
</dbReference>
<evidence type="ECO:0000256" key="1">
    <source>
        <dbReference type="SAM" id="MobiDB-lite"/>
    </source>
</evidence>
<feature type="non-terminal residue" evidence="3">
    <location>
        <position position="86"/>
    </location>
</feature>
<accession>A0A820I4W2</accession>
<reference evidence="3" key="1">
    <citation type="submission" date="2021-02" db="EMBL/GenBank/DDBJ databases">
        <authorList>
            <person name="Nowell W R."/>
        </authorList>
    </citation>
    <scope>NUCLEOTIDE SEQUENCE</scope>
</reference>
<dbReference type="Proteomes" id="UP000663868">
    <property type="component" value="Unassembled WGS sequence"/>
</dbReference>
<organism evidence="3 4">
    <name type="scientific">Adineta steineri</name>
    <dbReference type="NCBI Taxonomy" id="433720"/>
    <lineage>
        <taxon>Eukaryota</taxon>
        <taxon>Metazoa</taxon>
        <taxon>Spiralia</taxon>
        <taxon>Gnathifera</taxon>
        <taxon>Rotifera</taxon>
        <taxon>Eurotatoria</taxon>
        <taxon>Bdelloidea</taxon>
        <taxon>Adinetida</taxon>
        <taxon>Adinetidae</taxon>
        <taxon>Adineta</taxon>
    </lineage>
</organism>
<feature type="compositionally biased region" description="Low complexity" evidence="1">
    <location>
        <begin position="15"/>
        <end position="50"/>
    </location>
</feature>
<feature type="region of interest" description="Disordered" evidence="1">
    <location>
        <begin position="15"/>
        <end position="86"/>
    </location>
</feature>
<feature type="compositionally biased region" description="Polar residues" evidence="1">
    <location>
        <begin position="67"/>
        <end position="86"/>
    </location>
</feature>
<evidence type="ECO:0000313" key="4">
    <source>
        <dbReference type="Proteomes" id="UP000663868"/>
    </source>
</evidence>
<feature type="non-terminal residue" evidence="3">
    <location>
        <position position="1"/>
    </location>
</feature>
<gene>
    <name evidence="3" type="ORF">KXQ929_LOCUS45656</name>
</gene>
<evidence type="ECO:0000256" key="2">
    <source>
        <dbReference type="SAM" id="SignalP"/>
    </source>
</evidence>
<sequence length="86" mass="8757">MLIIAFKTSIFFSATSSTTSGTTSTSSTSVTTTTRTTSTTTTTRTTTTTTMVPPNLLVNPGAESVLSGWTQSGPATAIQDTGGTIN</sequence>
<feature type="signal peptide" evidence="2">
    <location>
        <begin position="1"/>
        <end position="17"/>
    </location>
</feature>
<feature type="chain" id="PRO_5032696191" evidence="2">
    <location>
        <begin position="18"/>
        <end position="86"/>
    </location>
</feature>
<protein>
    <submittedName>
        <fullName evidence="3">Uncharacterized protein</fullName>
    </submittedName>
</protein>
<name>A0A820I4W2_9BILA</name>
<keyword evidence="2" id="KW-0732">Signal</keyword>
<dbReference type="AlphaFoldDB" id="A0A820I4W2"/>
<evidence type="ECO:0000313" key="3">
    <source>
        <dbReference type="EMBL" id="CAF4303342.1"/>
    </source>
</evidence>
<proteinExistence type="predicted"/>
<comment type="caution">
    <text evidence="3">The sequence shown here is derived from an EMBL/GenBank/DDBJ whole genome shotgun (WGS) entry which is preliminary data.</text>
</comment>